<dbReference type="Proteomes" id="UP000054845">
    <property type="component" value="Unassembled WGS sequence"/>
</dbReference>
<protein>
    <submittedName>
        <fullName evidence="1">Uncharacterized protein</fullName>
    </submittedName>
</protein>
<organism evidence="1 2">
    <name type="scientific">Ceraceosorus bombacis</name>
    <dbReference type="NCBI Taxonomy" id="401625"/>
    <lineage>
        <taxon>Eukaryota</taxon>
        <taxon>Fungi</taxon>
        <taxon>Dikarya</taxon>
        <taxon>Basidiomycota</taxon>
        <taxon>Ustilaginomycotina</taxon>
        <taxon>Exobasidiomycetes</taxon>
        <taxon>Ceraceosorales</taxon>
        <taxon>Ceraceosoraceae</taxon>
        <taxon>Ceraceosorus</taxon>
    </lineage>
</organism>
<keyword evidence="2" id="KW-1185">Reference proteome</keyword>
<dbReference type="AlphaFoldDB" id="A0A0P1BJG9"/>
<proteinExistence type="predicted"/>
<accession>A0A0P1BJG9</accession>
<reference evidence="1 2" key="1">
    <citation type="submission" date="2014-09" db="EMBL/GenBank/DDBJ databases">
        <authorList>
            <person name="Magalhaes I.L.F."/>
            <person name="Oliveira U."/>
            <person name="Santos F.R."/>
            <person name="Vidigal T.H.D.A."/>
            <person name="Brescovit A.D."/>
            <person name="Santos A.J."/>
        </authorList>
    </citation>
    <scope>NUCLEOTIDE SEQUENCE [LARGE SCALE GENOMIC DNA]</scope>
</reference>
<name>A0A0P1BJG9_9BASI</name>
<evidence type="ECO:0000313" key="2">
    <source>
        <dbReference type="Proteomes" id="UP000054845"/>
    </source>
</evidence>
<evidence type="ECO:0000313" key="1">
    <source>
        <dbReference type="EMBL" id="CEH15929.1"/>
    </source>
</evidence>
<sequence length="65" mass="7033">MRHRARVGSARNANSGQTWREWQISLTPLSSINSGAFPPSGAFCAADASSRVTRPLPFSKKDTAE</sequence>
<dbReference type="EMBL" id="CCYA01000273">
    <property type="protein sequence ID" value="CEH15929.1"/>
    <property type="molecule type" value="Genomic_DNA"/>
</dbReference>